<dbReference type="SUPFAM" id="SSF56112">
    <property type="entry name" value="Protein kinase-like (PK-like)"/>
    <property type="match status" value="1"/>
</dbReference>
<dbReference type="PANTHER" id="PTHR24350">
    <property type="entry name" value="SERINE/THREONINE-PROTEIN KINASE IAL-RELATED"/>
    <property type="match status" value="1"/>
</dbReference>
<comment type="caution">
    <text evidence="10">The sequence shown here is derived from an EMBL/GenBank/DDBJ whole genome shotgun (WGS) entry which is preliminary data.</text>
</comment>
<dbReference type="InterPro" id="IPR011009">
    <property type="entry name" value="Kinase-like_dom_sf"/>
</dbReference>
<evidence type="ECO:0000256" key="4">
    <source>
        <dbReference type="ARBA" id="ARBA00022777"/>
    </source>
</evidence>
<keyword evidence="8" id="KW-0732">Signal</keyword>
<dbReference type="Gene3D" id="1.10.510.10">
    <property type="entry name" value="Transferase(Phosphotransferase) domain 1"/>
    <property type="match status" value="1"/>
</dbReference>
<keyword evidence="4" id="KW-0418">Kinase</keyword>
<gene>
    <name evidence="10" type="ORF">VaNZ11_002866</name>
</gene>
<keyword evidence="2" id="KW-0808">Transferase</keyword>
<name>A0ABQ5RSY9_9CHLO</name>
<evidence type="ECO:0000256" key="1">
    <source>
        <dbReference type="ARBA" id="ARBA00022527"/>
    </source>
</evidence>
<feature type="region of interest" description="Disordered" evidence="7">
    <location>
        <begin position="557"/>
        <end position="626"/>
    </location>
</feature>
<evidence type="ECO:0000313" key="10">
    <source>
        <dbReference type="EMBL" id="GLI60665.1"/>
    </source>
</evidence>
<evidence type="ECO:0000256" key="6">
    <source>
        <dbReference type="PROSITE-ProRule" id="PRU10141"/>
    </source>
</evidence>
<evidence type="ECO:0000259" key="9">
    <source>
        <dbReference type="PROSITE" id="PS50011"/>
    </source>
</evidence>
<dbReference type="EMBL" id="BSDZ01000008">
    <property type="protein sequence ID" value="GLI60665.1"/>
    <property type="molecule type" value="Genomic_DNA"/>
</dbReference>
<accession>A0ABQ5RSY9</accession>
<evidence type="ECO:0000256" key="5">
    <source>
        <dbReference type="ARBA" id="ARBA00022840"/>
    </source>
</evidence>
<evidence type="ECO:0000256" key="8">
    <source>
        <dbReference type="SAM" id="SignalP"/>
    </source>
</evidence>
<evidence type="ECO:0000313" key="11">
    <source>
        <dbReference type="Proteomes" id="UP001165090"/>
    </source>
</evidence>
<feature type="region of interest" description="Disordered" evidence="7">
    <location>
        <begin position="518"/>
        <end position="542"/>
    </location>
</feature>
<keyword evidence="3 6" id="KW-0547">Nucleotide-binding</keyword>
<keyword evidence="11" id="KW-1185">Reference proteome</keyword>
<dbReference type="PROSITE" id="PS50011">
    <property type="entry name" value="PROTEIN_KINASE_DOM"/>
    <property type="match status" value="1"/>
</dbReference>
<sequence>MTFLQGRPTSAWLAMCFGTCLPGSYAVVPNRAPDERRVFAPSPPERTRSSWREMPFVSKYELIKQIGKGGFSEIWLAERVGSRERVALKVVDLTNPDLEALEVANLVAESKFLRSLDCPFLLRCQETDATEEWLVLVLEYMAGGEIMDHIHKVKKYTEADAAKLFAQIVSAISYLHNLNLIHRDIKPENVMFVSPVEECEVEGKPLRIKVIDLGMAALYDPQKPIRGCIGTPGFVSPELWHDEPHSPACDIYALGVVLFIMLTGRKPHSGADIRLMTYCNKSILEAPGLKDERFLSLSSAARELLLAMMADDPRVRPTCMEVLRHPFITAVDSNAEAHREIEESVRRRMRELAQLRRIHGLRYALQLQKPHGADHMEFLQALEQRRLKLNGESGAFGRTSDALGHNGGPGGGGFACNSNTDVAAADGSDGGRVGSVSVPTFGRCSLAVSYSIPPPVLMARDRTTAMSAAAGAAAAAATKHVAATETAASTAAAVSSTYISHAMTAAVVSTLGVGGVRSVPSGRHHTPQSLQPITEPSPASELSPVLPLMASATASPANGAAAAVPGGPPLDRSSGRNSPNAKSREEDEPVSDAPATRHRTGSGDRGPIAASALTEPGGITSGTSRNPVRIDTMAVVNALPALQRFASANTFTLEALAATVPLGAGGCGRGDDRPPDGGSPVATAELMEQARMIRCMSANSETLELLSHQHSLKKMLEQITLPAIPRP</sequence>
<feature type="binding site" evidence="6">
    <location>
        <position position="89"/>
    </location>
    <ligand>
        <name>ATP</name>
        <dbReference type="ChEBI" id="CHEBI:30616"/>
    </ligand>
</feature>
<protein>
    <recommendedName>
        <fullName evidence="9">Protein kinase domain-containing protein</fullName>
    </recommendedName>
</protein>
<feature type="domain" description="Protein kinase" evidence="9">
    <location>
        <begin position="60"/>
        <end position="328"/>
    </location>
</feature>
<dbReference type="SMART" id="SM00220">
    <property type="entry name" value="S_TKc"/>
    <property type="match status" value="1"/>
</dbReference>
<dbReference type="InterPro" id="IPR030616">
    <property type="entry name" value="Aur-like"/>
</dbReference>
<dbReference type="InterPro" id="IPR008271">
    <property type="entry name" value="Ser/Thr_kinase_AS"/>
</dbReference>
<dbReference type="Proteomes" id="UP001165090">
    <property type="component" value="Unassembled WGS sequence"/>
</dbReference>
<keyword evidence="1" id="KW-0723">Serine/threonine-protein kinase</keyword>
<dbReference type="PROSITE" id="PS00107">
    <property type="entry name" value="PROTEIN_KINASE_ATP"/>
    <property type="match status" value="1"/>
</dbReference>
<feature type="signal peptide" evidence="8">
    <location>
        <begin position="1"/>
        <end position="26"/>
    </location>
</feature>
<evidence type="ECO:0000256" key="7">
    <source>
        <dbReference type="SAM" id="MobiDB-lite"/>
    </source>
</evidence>
<evidence type="ECO:0000256" key="3">
    <source>
        <dbReference type="ARBA" id="ARBA00022741"/>
    </source>
</evidence>
<reference evidence="10 11" key="1">
    <citation type="journal article" date="2023" name="IScience">
        <title>Expanded male sex-determining region conserved during the evolution of homothallism in the green alga Volvox.</title>
        <authorList>
            <person name="Yamamoto K."/>
            <person name="Matsuzaki R."/>
            <person name="Mahakham W."/>
            <person name="Heman W."/>
            <person name="Sekimoto H."/>
            <person name="Kawachi M."/>
            <person name="Minakuchi Y."/>
            <person name="Toyoda A."/>
            <person name="Nozaki H."/>
        </authorList>
    </citation>
    <scope>NUCLEOTIDE SEQUENCE [LARGE SCALE GENOMIC DNA]</scope>
    <source>
        <strain evidence="10 11">NIES-4468</strain>
    </source>
</reference>
<keyword evidence="5 6" id="KW-0067">ATP-binding</keyword>
<dbReference type="Pfam" id="PF00069">
    <property type="entry name" value="Pkinase"/>
    <property type="match status" value="1"/>
</dbReference>
<proteinExistence type="predicted"/>
<dbReference type="InterPro" id="IPR017441">
    <property type="entry name" value="Protein_kinase_ATP_BS"/>
</dbReference>
<feature type="chain" id="PRO_5046537318" description="Protein kinase domain-containing protein" evidence="8">
    <location>
        <begin position="27"/>
        <end position="727"/>
    </location>
</feature>
<evidence type="ECO:0000256" key="2">
    <source>
        <dbReference type="ARBA" id="ARBA00022679"/>
    </source>
</evidence>
<organism evidence="10 11">
    <name type="scientific">Volvox africanus</name>
    <dbReference type="NCBI Taxonomy" id="51714"/>
    <lineage>
        <taxon>Eukaryota</taxon>
        <taxon>Viridiplantae</taxon>
        <taxon>Chlorophyta</taxon>
        <taxon>core chlorophytes</taxon>
        <taxon>Chlorophyceae</taxon>
        <taxon>CS clade</taxon>
        <taxon>Chlamydomonadales</taxon>
        <taxon>Volvocaceae</taxon>
        <taxon>Volvox</taxon>
    </lineage>
</organism>
<dbReference type="PROSITE" id="PS00108">
    <property type="entry name" value="PROTEIN_KINASE_ST"/>
    <property type="match status" value="1"/>
</dbReference>
<dbReference type="InterPro" id="IPR000719">
    <property type="entry name" value="Prot_kinase_dom"/>
</dbReference>